<protein>
    <submittedName>
        <fullName evidence="2">Uncharacterized protein</fullName>
    </submittedName>
</protein>
<reference evidence="3" key="1">
    <citation type="submission" date="2015-12" db="EMBL/GenBank/DDBJ databases">
        <title>Update maize B73 reference genome by single molecule sequencing technologies.</title>
        <authorList>
            <consortium name="Maize Genome Sequencing Project"/>
            <person name="Ware D."/>
        </authorList>
    </citation>
    <scope>NUCLEOTIDE SEQUENCE [LARGE SCALE GENOMIC DNA]</scope>
    <source>
        <strain evidence="3">cv. B73</strain>
    </source>
</reference>
<evidence type="ECO:0000313" key="2">
    <source>
        <dbReference type="EnsemblPlants" id="Zm00001eb022270_P001"/>
    </source>
</evidence>
<evidence type="ECO:0000313" key="3">
    <source>
        <dbReference type="Proteomes" id="UP000007305"/>
    </source>
</evidence>
<dbReference type="EnsemblPlants" id="Zm00001eb022270_T001">
    <property type="protein sequence ID" value="Zm00001eb022270_P001"/>
    <property type="gene ID" value="Zm00001eb022270"/>
</dbReference>
<name>A0A804LMR0_MAIZE</name>
<reference evidence="2" key="2">
    <citation type="submission" date="2019-07" db="EMBL/GenBank/DDBJ databases">
        <authorList>
            <person name="Seetharam A."/>
            <person name="Woodhouse M."/>
            <person name="Cannon E."/>
        </authorList>
    </citation>
    <scope>NUCLEOTIDE SEQUENCE [LARGE SCALE GENOMIC DNA]</scope>
    <source>
        <strain evidence="2">cv. B73</strain>
    </source>
</reference>
<keyword evidence="3" id="KW-1185">Reference proteome</keyword>
<feature type="compositionally biased region" description="Basic and acidic residues" evidence="1">
    <location>
        <begin position="31"/>
        <end position="47"/>
    </location>
</feature>
<organism evidence="2 3">
    <name type="scientific">Zea mays</name>
    <name type="common">Maize</name>
    <dbReference type="NCBI Taxonomy" id="4577"/>
    <lineage>
        <taxon>Eukaryota</taxon>
        <taxon>Viridiplantae</taxon>
        <taxon>Streptophyta</taxon>
        <taxon>Embryophyta</taxon>
        <taxon>Tracheophyta</taxon>
        <taxon>Spermatophyta</taxon>
        <taxon>Magnoliopsida</taxon>
        <taxon>Liliopsida</taxon>
        <taxon>Poales</taxon>
        <taxon>Poaceae</taxon>
        <taxon>PACMAD clade</taxon>
        <taxon>Panicoideae</taxon>
        <taxon>Andropogonodae</taxon>
        <taxon>Andropogoneae</taxon>
        <taxon>Tripsacinae</taxon>
        <taxon>Zea</taxon>
    </lineage>
</organism>
<dbReference type="Gramene" id="Zm00001eb022270_T001">
    <property type="protein sequence ID" value="Zm00001eb022270_P001"/>
    <property type="gene ID" value="Zm00001eb022270"/>
</dbReference>
<sequence>MLPSPCTPRFDGCPSLRPLPPLTPLDVAQGRWRDGTGARSYSREVRTRQAGPRKGKKRSDSRPESFGGDRPGERWLMSSAAIRASRRLGERRLTDSMAVRASSERRSDRLGVQANQEKETASGGFEEKEKELHALKCLAVESEQGADGCDGAMGSLGIRLRAIHGDVQGISTPQAKELVCKFVEVVGPEGKAFATRCARMKVWSELFCALWDSSSVAKMLLLTISTKSYELGSLDCLEQLIVHERTITRWIPPPCREQQDKLCREETIGQAKTKILQRSIKHRITEHTSVGVV</sequence>
<feature type="compositionally biased region" description="Basic and acidic residues" evidence="1">
    <location>
        <begin position="116"/>
        <end position="125"/>
    </location>
</feature>
<proteinExistence type="predicted"/>
<feature type="region of interest" description="Disordered" evidence="1">
    <location>
        <begin position="1"/>
        <end position="75"/>
    </location>
</feature>
<reference evidence="2" key="3">
    <citation type="submission" date="2021-05" db="UniProtKB">
        <authorList>
            <consortium name="EnsemblPlants"/>
        </authorList>
    </citation>
    <scope>IDENTIFICATION</scope>
    <source>
        <strain evidence="2">cv. B73</strain>
    </source>
</reference>
<feature type="region of interest" description="Disordered" evidence="1">
    <location>
        <begin position="95"/>
        <end position="125"/>
    </location>
</feature>
<dbReference type="Proteomes" id="UP000007305">
    <property type="component" value="Chromosome 1"/>
</dbReference>
<evidence type="ECO:0000256" key="1">
    <source>
        <dbReference type="SAM" id="MobiDB-lite"/>
    </source>
</evidence>
<dbReference type="InParanoid" id="A0A804LMR0"/>
<accession>A0A804LMR0</accession>
<dbReference type="AlphaFoldDB" id="A0A804LMR0"/>